<protein>
    <recommendedName>
        <fullName evidence="3">HK97 gp10 family phage protein</fullName>
    </recommendedName>
</protein>
<keyword evidence="2" id="KW-1185">Reference proteome</keyword>
<reference evidence="2" key="1">
    <citation type="journal article" date="2019" name="Int. J. Syst. Evol. Microbiol.">
        <title>The Global Catalogue of Microorganisms (GCM) 10K type strain sequencing project: providing services to taxonomists for standard genome sequencing and annotation.</title>
        <authorList>
            <consortium name="The Broad Institute Genomics Platform"/>
            <consortium name="The Broad Institute Genome Sequencing Center for Infectious Disease"/>
            <person name="Wu L."/>
            <person name="Ma J."/>
        </authorList>
    </citation>
    <scope>NUCLEOTIDE SEQUENCE [LARGE SCALE GENOMIC DNA]</scope>
    <source>
        <strain evidence="2">CCUG 43117</strain>
    </source>
</reference>
<accession>A0ABW0PBV6</accession>
<dbReference type="RefSeq" id="WP_377818037.1">
    <property type="nucleotide sequence ID" value="NZ_JBHSLU010000161.1"/>
</dbReference>
<gene>
    <name evidence="1" type="ORF">ACFPN9_29135</name>
</gene>
<dbReference type="Proteomes" id="UP001596060">
    <property type="component" value="Unassembled WGS sequence"/>
</dbReference>
<comment type="caution">
    <text evidence="1">The sequence shown here is derived from an EMBL/GenBank/DDBJ whole genome shotgun (WGS) entry which is preliminary data.</text>
</comment>
<sequence length="180" mass="19647">MSGFTAQARVSTLRTVAAKLEGGAIRAAAARGLNEHIRLQERQAVRLMAAQTKLSPGRVARVTKTSFAGGGRMEASVDVRDAAIPLGKETHRSWSHSAAGASAGDWRSHTYPSSFIIRRYGGDIFARMPGAKKYPIVRLWGPVLPNELRRRNQPTYQGAVRLANTDLEARVLRHISSVFA</sequence>
<name>A0ABW0PBV6_9HYPH</name>
<proteinExistence type="predicted"/>
<dbReference type="EMBL" id="JBHSLU010000161">
    <property type="protein sequence ID" value="MFC5509282.1"/>
    <property type="molecule type" value="Genomic_DNA"/>
</dbReference>
<evidence type="ECO:0000313" key="1">
    <source>
        <dbReference type="EMBL" id="MFC5509282.1"/>
    </source>
</evidence>
<organism evidence="1 2">
    <name type="scientific">Bosea massiliensis</name>
    <dbReference type="NCBI Taxonomy" id="151419"/>
    <lineage>
        <taxon>Bacteria</taxon>
        <taxon>Pseudomonadati</taxon>
        <taxon>Pseudomonadota</taxon>
        <taxon>Alphaproteobacteria</taxon>
        <taxon>Hyphomicrobiales</taxon>
        <taxon>Boseaceae</taxon>
        <taxon>Bosea</taxon>
    </lineage>
</organism>
<evidence type="ECO:0000313" key="2">
    <source>
        <dbReference type="Proteomes" id="UP001596060"/>
    </source>
</evidence>
<evidence type="ECO:0008006" key="3">
    <source>
        <dbReference type="Google" id="ProtNLM"/>
    </source>
</evidence>